<keyword evidence="3" id="KW-1185">Reference proteome</keyword>
<dbReference type="EMBL" id="QJNU01001588">
    <property type="protein sequence ID" value="RYO74357.1"/>
    <property type="molecule type" value="Genomic_DNA"/>
</dbReference>
<evidence type="ECO:0000256" key="1">
    <source>
        <dbReference type="SAM" id="MobiDB-lite"/>
    </source>
</evidence>
<gene>
    <name evidence="2" type="ORF">DL764_010882</name>
</gene>
<dbReference type="AlphaFoldDB" id="A0A4Q4SUB4"/>
<comment type="caution">
    <text evidence="2">The sequence shown here is derived from an EMBL/GenBank/DDBJ whole genome shotgun (WGS) entry which is preliminary data.</text>
</comment>
<dbReference type="Proteomes" id="UP000293360">
    <property type="component" value="Unassembled WGS sequence"/>
</dbReference>
<evidence type="ECO:0000313" key="2">
    <source>
        <dbReference type="EMBL" id="RYO74357.1"/>
    </source>
</evidence>
<sequence length="81" mass="8927">MPSWLSQPRQPQGYGSGSRGPHIGTGPYPGYDCMGSRTCLCDFRRDVEDWRRACDACVRGEHRSDDAAEDKDGAFADGRST</sequence>
<feature type="region of interest" description="Disordered" evidence="1">
    <location>
        <begin position="62"/>
        <end position="81"/>
    </location>
</feature>
<organism evidence="2 3">
    <name type="scientific">Monosporascus ibericus</name>
    <dbReference type="NCBI Taxonomy" id="155417"/>
    <lineage>
        <taxon>Eukaryota</taxon>
        <taxon>Fungi</taxon>
        <taxon>Dikarya</taxon>
        <taxon>Ascomycota</taxon>
        <taxon>Pezizomycotina</taxon>
        <taxon>Sordariomycetes</taxon>
        <taxon>Xylariomycetidae</taxon>
        <taxon>Xylariales</taxon>
        <taxon>Xylariales incertae sedis</taxon>
        <taxon>Monosporascus</taxon>
    </lineage>
</organism>
<dbReference type="OrthoDB" id="4620743at2759"/>
<accession>A0A4Q4SUB4</accession>
<proteinExistence type="predicted"/>
<evidence type="ECO:0000313" key="3">
    <source>
        <dbReference type="Proteomes" id="UP000293360"/>
    </source>
</evidence>
<feature type="region of interest" description="Disordered" evidence="1">
    <location>
        <begin position="1"/>
        <end position="27"/>
    </location>
</feature>
<protein>
    <submittedName>
        <fullName evidence="2">Uncharacterized protein</fullName>
    </submittedName>
</protein>
<name>A0A4Q4SUB4_9PEZI</name>
<reference evidence="2 3" key="1">
    <citation type="submission" date="2018-06" db="EMBL/GenBank/DDBJ databases">
        <title>Complete Genomes of Monosporascus.</title>
        <authorList>
            <person name="Robinson A.J."/>
            <person name="Natvig D.O."/>
        </authorList>
    </citation>
    <scope>NUCLEOTIDE SEQUENCE [LARGE SCALE GENOMIC DNA]</scope>
    <source>
        <strain evidence="2 3">CBS 110550</strain>
    </source>
</reference>
<feature type="compositionally biased region" description="Polar residues" evidence="1">
    <location>
        <begin position="1"/>
        <end position="10"/>
    </location>
</feature>